<dbReference type="OrthoDB" id="9793283at2"/>
<keyword evidence="3 6" id="KW-0812">Transmembrane</keyword>
<evidence type="ECO:0000256" key="1">
    <source>
        <dbReference type="ARBA" id="ARBA00004141"/>
    </source>
</evidence>
<evidence type="ECO:0000256" key="4">
    <source>
        <dbReference type="ARBA" id="ARBA00022989"/>
    </source>
</evidence>
<dbReference type="AlphaFoldDB" id="A0A0H5E3Y5"/>
<dbReference type="PANTHER" id="PTHR23504:SF15">
    <property type="entry name" value="MAJOR FACILITATOR SUPERFAMILY (MFS) PROFILE DOMAIN-CONTAINING PROTEIN"/>
    <property type="match status" value="1"/>
</dbReference>
<gene>
    <name evidence="8" type="ORF">ELAC_0570</name>
</gene>
<dbReference type="GO" id="GO:0016020">
    <property type="term" value="C:membrane"/>
    <property type="evidence" value="ECO:0007669"/>
    <property type="project" value="UniProtKB-SubCell"/>
</dbReference>
<evidence type="ECO:0000256" key="6">
    <source>
        <dbReference type="SAM" id="Phobius"/>
    </source>
</evidence>
<feature type="transmembrane region" description="Helical" evidence="6">
    <location>
        <begin position="47"/>
        <end position="71"/>
    </location>
</feature>
<evidence type="ECO:0000256" key="2">
    <source>
        <dbReference type="ARBA" id="ARBA00022448"/>
    </source>
</evidence>
<dbReference type="InterPro" id="IPR011701">
    <property type="entry name" value="MFS"/>
</dbReference>
<protein>
    <submittedName>
        <fullName evidence="8">Major facilitator family transporter</fullName>
    </submittedName>
</protein>
<feature type="transmembrane region" description="Helical" evidence="6">
    <location>
        <begin position="83"/>
        <end position="105"/>
    </location>
</feature>
<name>A0A0H5E3Y5_9BACT</name>
<keyword evidence="5 6" id="KW-0472">Membrane</keyword>
<dbReference type="Gene3D" id="1.20.1250.20">
    <property type="entry name" value="MFS general substrate transporter like domains"/>
    <property type="match status" value="1"/>
</dbReference>
<evidence type="ECO:0000256" key="5">
    <source>
        <dbReference type="ARBA" id="ARBA00023136"/>
    </source>
</evidence>
<evidence type="ECO:0000313" key="8">
    <source>
        <dbReference type="EMBL" id="CRX37925.1"/>
    </source>
</evidence>
<dbReference type="Pfam" id="PF07690">
    <property type="entry name" value="MFS_1"/>
    <property type="match status" value="1"/>
</dbReference>
<comment type="subcellular location">
    <subcellularLocation>
        <location evidence="1">Membrane</location>
        <topology evidence="1">Multi-pass membrane protein</topology>
    </subcellularLocation>
</comment>
<sequence>MPDKDKRQFWTVLFIVFMGFLGISMPYLIFPALFLNPAYSIVSDYTIAPSLLLGMTLAAYPLGQFIGSPILGALSDDYGRKRLLAGTLFLNAFFNLLTAFALKWHLVELLILSRLLSGFMEGNIAIARAMAMFPSIKPESQVDAEALHLWEDQRVCVDCLFNRPLFWRDLNRQQSL</sequence>
<dbReference type="GO" id="GO:0022857">
    <property type="term" value="F:transmembrane transporter activity"/>
    <property type="evidence" value="ECO:0007669"/>
    <property type="project" value="InterPro"/>
</dbReference>
<organism evidence="8 9">
    <name type="scientific">Estrella lausannensis</name>
    <dbReference type="NCBI Taxonomy" id="483423"/>
    <lineage>
        <taxon>Bacteria</taxon>
        <taxon>Pseudomonadati</taxon>
        <taxon>Chlamydiota</taxon>
        <taxon>Chlamydiia</taxon>
        <taxon>Parachlamydiales</taxon>
        <taxon>Candidatus Criblamydiaceae</taxon>
        <taxon>Estrella</taxon>
    </lineage>
</organism>
<reference evidence="9" key="1">
    <citation type="submission" date="2015-06" db="EMBL/GenBank/DDBJ databases">
        <authorList>
            <person name="Bertelli C."/>
        </authorList>
    </citation>
    <scope>NUCLEOTIDE SEQUENCE [LARGE SCALE GENOMIC DNA]</scope>
    <source>
        <strain evidence="9">CRIB-30</strain>
    </source>
</reference>
<evidence type="ECO:0000313" key="9">
    <source>
        <dbReference type="Proteomes" id="UP000220251"/>
    </source>
</evidence>
<dbReference type="RefSeq" id="WP_098037825.1">
    <property type="nucleotide sequence ID" value="NZ_CWGJ01000010.1"/>
</dbReference>
<keyword evidence="9" id="KW-1185">Reference proteome</keyword>
<dbReference type="PANTHER" id="PTHR23504">
    <property type="entry name" value="MAJOR FACILITATOR SUPERFAMILY DOMAIN-CONTAINING PROTEIN 10"/>
    <property type="match status" value="1"/>
</dbReference>
<evidence type="ECO:0000256" key="3">
    <source>
        <dbReference type="ARBA" id="ARBA00022692"/>
    </source>
</evidence>
<proteinExistence type="predicted"/>
<dbReference type="InterPro" id="IPR036259">
    <property type="entry name" value="MFS_trans_sf"/>
</dbReference>
<dbReference type="EMBL" id="CWGJ01000010">
    <property type="protein sequence ID" value="CRX37925.1"/>
    <property type="molecule type" value="Genomic_DNA"/>
</dbReference>
<evidence type="ECO:0000259" key="7">
    <source>
        <dbReference type="PROSITE" id="PS50850"/>
    </source>
</evidence>
<feature type="transmembrane region" description="Helical" evidence="6">
    <location>
        <begin position="12"/>
        <end position="35"/>
    </location>
</feature>
<accession>A0A0H5E3Y5</accession>
<dbReference type="SUPFAM" id="SSF103473">
    <property type="entry name" value="MFS general substrate transporter"/>
    <property type="match status" value="1"/>
</dbReference>
<dbReference type="InterPro" id="IPR020846">
    <property type="entry name" value="MFS_dom"/>
</dbReference>
<keyword evidence="4 6" id="KW-1133">Transmembrane helix</keyword>
<keyword evidence="2" id="KW-0813">Transport</keyword>
<feature type="domain" description="Major facilitator superfamily (MFS) profile" evidence="7">
    <location>
        <begin position="12"/>
        <end position="176"/>
    </location>
</feature>
<dbReference type="PROSITE" id="PS50850">
    <property type="entry name" value="MFS"/>
    <property type="match status" value="1"/>
</dbReference>
<dbReference type="Proteomes" id="UP000220251">
    <property type="component" value="Unassembled WGS sequence"/>
</dbReference>